<sequence length="1025" mass="107519">MQQASVIVVLDESIDAEQLAAQVGGAVIHRYERAFRGASLVVPEERLPILEEIQGVQALYLDRLVEPDTDASPRFIGAPVAWQMLGGQGNAGEHVTIGVLDLGIWPEHPSFADPDPSGKPYPPPPVRPGANGFGDAPPRNTCDFGNMGANPDDAPFACNNKLIGAYTYLETYKTVIGLLPDEFDSARDDNGHGTHTASIAAGNAGVSASIFGLPFGTVSGVAPRAHIVAYRVCADQGCYQSDIIAAIEQAIRDKVDVINLSIGGGASPYRDPVELALLNAYEQGIFVAASAGNDGPQADTVEHRGPWVTTVGASSTDRAFVSTLLLVADNGDTLQLTGASVTPGILAPAPVVLADDPATPGEVGGRCSAAMGPVPAGAIVVCNRGSSARVLKSYHAANAGAAGMILRNLTPQGVNPDNHFIPTVHLEADAGEQLIQFLQSHSSVHATFTPGTRAAAQGDVVAPFSSRGGSQQILGINKPDLVAPGVQILAGHTPLPATLLGGLPGQLFQVLQGTSMASPHVAGAAALLKAIHPEWTPGQIKSALMTTARTANVVLPDGTPATPFDRGAGRLNLGRAGDATLTIDAPADEFRTLANQLWNANYPSLFLPDMPGRITVQRRIANLTDKKRVWVLTVDAPPDVQVDIPKVIQIEPHSELLLPITVDASTVPLGEVRHANINFKRGREHHDFPITLVRGQPVVTLTAACTPNVLSRLERTDCTLTLTNRSFAEAHVAVVDRLPRQLTLLPETVEGANVDGNGISFGGILPPATPPQIGAVISPTASPAGYVPLAGFRGSVVVNATDESIANFNVPGFFYGGETYSRVGIVSNGYVVVGGGTADDVQHINSDFPDPAVPNNVLAPFWTDLNPEQGGRILINVLTDGADNWIVIEWENVPNYQSADERNTFQLWIGTAQDAHPEEDISFVYGPSITRGNRGNLTVGAENAFGNAGVTVYFNGTGTPPRPSYPHGDFEVAIVSQPGAPGGSHTIRFGAQAGHMPGNWTHCAEMTANLFQGTHIACVSGQVSH</sequence>
<proteinExistence type="inferred from homology"/>
<protein>
    <submittedName>
        <fullName evidence="10">S8 family serine peptidase</fullName>
    </submittedName>
</protein>
<evidence type="ECO:0000256" key="5">
    <source>
        <dbReference type="PROSITE-ProRule" id="PRU01240"/>
    </source>
</evidence>
<feature type="active site" description="Charge relay system" evidence="4 5">
    <location>
        <position position="101"/>
    </location>
</feature>
<dbReference type="Pfam" id="PF02225">
    <property type="entry name" value="PA"/>
    <property type="match status" value="1"/>
</dbReference>
<dbReference type="PRINTS" id="PR00723">
    <property type="entry name" value="SUBTILISIN"/>
</dbReference>
<dbReference type="Gene3D" id="3.40.50.200">
    <property type="entry name" value="Peptidase S8/S53 domain"/>
    <property type="match status" value="1"/>
</dbReference>
<dbReference type="SUPFAM" id="SSF52025">
    <property type="entry name" value="PA domain"/>
    <property type="match status" value="1"/>
</dbReference>
<evidence type="ECO:0000256" key="2">
    <source>
        <dbReference type="ARBA" id="ARBA00022801"/>
    </source>
</evidence>
<feature type="region of interest" description="Disordered" evidence="6">
    <location>
        <begin position="108"/>
        <end position="138"/>
    </location>
</feature>
<dbReference type="InterPro" id="IPR041469">
    <property type="entry name" value="Subtilisin-like_FN3"/>
</dbReference>
<dbReference type="InParanoid" id="A0A540VKV1"/>
<dbReference type="EMBL" id="VIGC01000003">
    <property type="protein sequence ID" value="TQE97381.1"/>
    <property type="molecule type" value="Genomic_DNA"/>
</dbReference>
<feature type="domain" description="Subtilisin-like protease fibronectin type-III" evidence="9">
    <location>
        <begin position="600"/>
        <end position="690"/>
    </location>
</feature>
<evidence type="ECO:0000313" key="11">
    <source>
        <dbReference type="Proteomes" id="UP000317371"/>
    </source>
</evidence>
<feature type="domain" description="PA" evidence="8">
    <location>
        <begin position="368"/>
        <end position="434"/>
    </location>
</feature>
<dbReference type="InterPro" id="IPR015500">
    <property type="entry name" value="Peptidase_S8_subtilisin-rel"/>
</dbReference>
<name>A0A540VKV1_9CHLR</name>
<dbReference type="Gene3D" id="3.50.30.30">
    <property type="match status" value="1"/>
</dbReference>
<feature type="active site" description="Charge relay system" evidence="4 5">
    <location>
        <position position="515"/>
    </location>
</feature>
<keyword evidence="11" id="KW-1185">Reference proteome</keyword>
<gene>
    <name evidence="10" type="ORF">FKZ61_02905</name>
</gene>
<dbReference type="GO" id="GO:0004252">
    <property type="term" value="F:serine-type endopeptidase activity"/>
    <property type="evidence" value="ECO:0007669"/>
    <property type="project" value="UniProtKB-UniRule"/>
</dbReference>
<keyword evidence="1 5" id="KW-0645">Protease</keyword>
<dbReference type="InterPro" id="IPR045051">
    <property type="entry name" value="SBT"/>
</dbReference>
<dbReference type="SUPFAM" id="SSF52743">
    <property type="entry name" value="Subtilisin-like"/>
    <property type="match status" value="1"/>
</dbReference>
<dbReference type="InterPro" id="IPR000209">
    <property type="entry name" value="Peptidase_S8/S53_dom"/>
</dbReference>
<dbReference type="AlphaFoldDB" id="A0A540VKV1"/>
<dbReference type="InterPro" id="IPR046450">
    <property type="entry name" value="PA_dom_sf"/>
</dbReference>
<evidence type="ECO:0000256" key="1">
    <source>
        <dbReference type="ARBA" id="ARBA00022670"/>
    </source>
</evidence>
<evidence type="ECO:0000256" key="3">
    <source>
        <dbReference type="ARBA" id="ARBA00022825"/>
    </source>
</evidence>
<dbReference type="FunCoup" id="A0A540VKV1">
    <property type="interactions" value="114"/>
</dbReference>
<evidence type="ECO:0000256" key="6">
    <source>
        <dbReference type="SAM" id="MobiDB-lite"/>
    </source>
</evidence>
<dbReference type="InterPro" id="IPR003137">
    <property type="entry name" value="PA_domain"/>
</dbReference>
<dbReference type="Pfam" id="PF17766">
    <property type="entry name" value="fn3_6"/>
    <property type="match status" value="1"/>
</dbReference>
<reference evidence="10 11" key="1">
    <citation type="submission" date="2019-06" db="EMBL/GenBank/DDBJ databases">
        <title>Genome sequence of Litorilinea aerophila BAA-2444.</title>
        <authorList>
            <person name="Maclea K.S."/>
            <person name="Maurais E.G."/>
            <person name="Iannazzi L.C."/>
        </authorList>
    </citation>
    <scope>NUCLEOTIDE SEQUENCE [LARGE SCALE GENOMIC DNA]</scope>
    <source>
        <strain evidence="10 11">ATCC BAA-2444</strain>
    </source>
</reference>
<dbReference type="InterPro" id="IPR023828">
    <property type="entry name" value="Peptidase_S8_Ser-AS"/>
</dbReference>
<evidence type="ECO:0000259" key="7">
    <source>
        <dbReference type="Pfam" id="PF00082"/>
    </source>
</evidence>
<dbReference type="OrthoDB" id="9798386at2"/>
<dbReference type="CDD" id="cd04852">
    <property type="entry name" value="Peptidases_S8_3"/>
    <property type="match status" value="1"/>
</dbReference>
<feature type="compositionally biased region" description="Pro residues" evidence="6">
    <location>
        <begin position="117"/>
        <end position="127"/>
    </location>
</feature>
<dbReference type="GO" id="GO:0006508">
    <property type="term" value="P:proteolysis"/>
    <property type="evidence" value="ECO:0007669"/>
    <property type="project" value="UniProtKB-KW"/>
</dbReference>
<feature type="active site" description="Charge relay system" evidence="4 5">
    <location>
        <position position="192"/>
    </location>
</feature>
<dbReference type="CDD" id="cd02120">
    <property type="entry name" value="PA_subtilisin_like"/>
    <property type="match status" value="1"/>
</dbReference>
<comment type="caution">
    <text evidence="10">The sequence shown here is derived from an EMBL/GenBank/DDBJ whole genome shotgun (WGS) entry which is preliminary data.</text>
</comment>
<dbReference type="Pfam" id="PF00082">
    <property type="entry name" value="Peptidase_S8"/>
    <property type="match status" value="1"/>
</dbReference>
<feature type="domain" description="Peptidase S8/S53" evidence="7">
    <location>
        <begin position="92"/>
        <end position="551"/>
    </location>
</feature>
<organism evidence="10 11">
    <name type="scientific">Litorilinea aerophila</name>
    <dbReference type="NCBI Taxonomy" id="1204385"/>
    <lineage>
        <taxon>Bacteria</taxon>
        <taxon>Bacillati</taxon>
        <taxon>Chloroflexota</taxon>
        <taxon>Caldilineae</taxon>
        <taxon>Caldilineales</taxon>
        <taxon>Caldilineaceae</taxon>
        <taxon>Litorilinea</taxon>
    </lineage>
</organism>
<comment type="similarity">
    <text evidence="5">Belongs to the peptidase S8 family.</text>
</comment>
<dbReference type="PANTHER" id="PTHR10795">
    <property type="entry name" value="PROPROTEIN CONVERTASE SUBTILISIN/KEXIN"/>
    <property type="match status" value="1"/>
</dbReference>
<dbReference type="Proteomes" id="UP000317371">
    <property type="component" value="Unassembled WGS sequence"/>
</dbReference>
<dbReference type="InterPro" id="IPR034197">
    <property type="entry name" value="Peptidases_S8_3"/>
</dbReference>
<evidence type="ECO:0000259" key="8">
    <source>
        <dbReference type="Pfam" id="PF02225"/>
    </source>
</evidence>
<evidence type="ECO:0000259" key="9">
    <source>
        <dbReference type="Pfam" id="PF17766"/>
    </source>
</evidence>
<evidence type="ECO:0000313" key="10">
    <source>
        <dbReference type="EMBL" id="TQE97381.1"/>
    </source>
</evidence>
<keyword evidence="2 5" id="KW-0378">Hydrolase</keyword>
<keyword evidence="3 5" id="KW-0720">Serine protease</keyword>
<dbReference type="PROSITE" id="PS51892">
    <property type="entry name" value="SUBTILASE"/>
    <property type="match status" value="1"/>
</dbReference>
<accession>A0A540VKV1</accession>
<evidence type="ECO:0000256" key="4">
    <source>
        <dbReference type="PIRSR" id="PIRSR615500-1"/>
    </source>
</evidence>
<dbReference type="PROSITE" id="PS00138">
    <property type="entry name" value="SUBTILASE_SER"/>
    <property type="match status" value="1"/>
</dbReference>
<dbReference type="InterPro" id="IPR036852">
    <property type="entry name" value="Peptidase_S8/S53_dom_sf"/>
</dbReference>